<accession>B4INB1</accession>
<dbReference type="HOGENOM" id="CLU_2707432_0_0_1"/>
<evidence type="ECO:0000313" key="1">
    <source>
        <dbReference type="EMBL" id="EDW45614.1"/>
    </source>
</evidence>
<dbReference type="AlphaFoldDB" id="B4INB1"/>
<dbReference type="Proteomes" id="UP000001292">
    <property type="component" value="Unassembled WGS sequence"/>
</dbReference>
<sequence length="73" mass="8793">MAKDLKQMRLMLMEVEREHQLPVAPILKERARLWRFAMEEEEKHGGVESRPEDFYYDCNTPTIHIYEVTATRK</sequence>
<protein>
    <submittedName>
        <fullName evidence="1">GM19297</fullName>
    </submittedName>
</protein>
<evidence type="ECO:0000313" key="2">
    <source>
        <dbReference type="Proteomes" id="UP000001292"/>
    </source>
</evidence>
<organism evidence="2">
    <name type="scientific">Drosophila sechellia</name>
    <name type="common">Fruit fly</name>
    <dbReference type="NCBI Taxonomy" id="7238"/>
    <lineage>
        <taxon>Eukaryota</taxon>
        <taxon>Metazoa</taxon>
        <taxon>Ecdysozoa</taxon>
        <taxon>Arthropoda</taxon>
        <taxon>Hexapoda</taxon>
        <taxon>Insecta</taxon>
        <taxon>Pterygota</taxon>
        <taxon>Neoptera</taxon>
        <taxon>Endopterygota</taxon>
        <taxon>Diptera</taxon>
        <taxon>Brachycera</taxon>
        <taxon>Muscomorpha</taxon>
        <taxon>Ephydroidea</taxon>
        <taxon>Drosophilidae</taxon>
        <taxon>Drosophila</taxon>
        <taxon>Sophophora</taxon>
    </lineage>
</organism>
<proteinExistence type="predicted"/>
<dbReference type="EMBL" id="CH481878">
    <property type="protein sequence ID" value="EDW45614.1"/>
    <property type="molecule type" value="Genomic_DNA"/>
</dbReference>
<keyword evidence="2" id="KW-1185">Reference proteome</keyword>
<name>B4INB1_DROSE</name>
<reference evidence="1 2" key="1">
    <citation type="journal article" date="2007" name="Nature">
        <title>Evolution of genes and genomes on the Drosophila phylogeny.</title>
        <authorList>
            <consortium name="Drosophila 12 Genomes Consortium"/>
            <person name="Clark A.G."/>
            <person name="Eisen M.B."/>
            <person name="Smith D.R."/>
            <person name="Bergman C.M."/>
            <person name="Oliver B."/>
            <person name="Markow T.A."/>
            <person name="Kaufman T.C."/>
            <person name="Kellis M."/>
            <person name="Gelbart W."/>
            <person name="Iyer V.N."/>
            <person name="Pollard D.A."/>
            <person name="Sackton T.B."/>
            <person name="Larracuente A.M."/>
            <person name="Singh N.D."/>
            <person name="Abad J.P."/>
            <person name="Abt D.N."/>
            <person name="Adryan B."/>
            <person name="Aguade M."/>
            <person name="Akashi H."/>
            <person name="Anderson W.W."/>
            <person name="Aquadro C.F."/>
            <person name="Ardell D.H."/>
            <person name="Arguello R."/>
            <person name="Artieri C.G."/>
            <person name="Barbash D.A."/>
            <person name="Barker D."/>
            <person name="Barsanti P."/>
            <person name="Batterham P."/>
            <person name="Batzoglou S."/>
            <person name="Begun D."/>
            <person name="Bhutkar A."/>
            <person name="Blanco E."/>
            <person name="Bosak S.A."/>
            <person name="Bradley R.K."/>
            <person name="Brand A.D."/>
            <person name="Brent M.R."/>
            <person name="Brooks A.N."/>
            <person name="Brown R.H."/>
            <person name="Butlin R.K."/>
            <person name="Caggese C."/>
            <person name="Calvi B.R."/>
            <person name="Bernardo de Carvalho A."/>
            <person name="Caspi A."/>
            <person name="Castrezana S."/>
            <person name="Celniker S.E."/>
            <person name="Chang J.L."/>
            <person name="Chapple C."/>
            <person name="Chatterji S."/>
            <person name="Chinwalla A."/>
            <person name="Civetta A."/>
            <person name="Clifton S.W."/>
            <person name="Comeron J.M."/>
            <person name="Costello J.C."/>
            <person name="Coyne J.A."/>
            <person name="Daub J."/>
            <person name="David R.G."/>
            <person name="Delcher A.L."/>
            <person name="Delehaunty K."/>
            <person name="Do C.B."/>
            <person name="Ebling H."/>
            <person name="Edwards K."/>
            <person name="Eickbush T."/>
            <person name="Evans J.D."/>
            <person name="Filipski A."/>
            <person name="Findeiss S."/>
            <person name="Freyhult E."/>
            <person name="Fulton L."/>
            <person name="Fulton R."/>
            <person name="Garcia A.C."/>
            <person name="Gardiner A."/>
            <person name="Garfield D.A."/>
            <person name="Garvin B.E."/>
            <person name="Gibson G."/>
            <person name="Gilbert D."/>
            <person name="Gnerre S."/>
            <person name="Godfrey J."/>
            <person name="Good R."/>
            <person name="Gotea V."/>
            <person name="Gravely B."/>
            <person name="Greenberg A.J."/>
            <person name="Griffiths-Jones S."/>
            <person name="Gross S."/>
            <person name="Guigo R."/>
            <person name="Gustafson E.A."/>
            <person name="Haerty W."/>
            <person name="Hahn M.W."/>
            <person name="Halligan D.L."/>
            <person name="Halpern A.L."/>
            <person name="Halter G.M."/>
            <person name="Han M.V."/>
            <person name="Heger A."/>
            <person name="Hillier L."/>
            <person name="Hinrichs A.S."/>
            <person name="Holmes I."/>
            <person name="Hoskins R.A."/>
            <person name="Hubisz M.J."/>
            <person name="Hultmark D."/>
            <person name="Huntley M.A."/>
            <person name="Jaffe D.B."/>
            <person name="Jagadeeshan S."/>
            <person name="Jeck W.R."/>
            <person name="Johnson J."/>
            <person name="Jones C.D."/>
            <person name="Jordan W.C."/>
            <person name="Karpen G.H."/>
            <person name="Kataoka E."/>
            <person name="Keightley P.D."/>
            <person name="Kheradpour P."/>
            <person name="Kirkness E.F."/>
            <person name="Koerich L.B."/>
            <person name="Kristiansen K."/>
            <person name="Kudrna D."/>
            <person name="Kulathinal R.J."/>
            <person name="Kumar S."/>
            <person name="Kwok R."/>
            <person name="Lander E."/>
            <person name="Langley C.H."/>
            <person name="Lapoint R."/>
            <person name="Lazzaro B.P."/>
            <person name="Lee S.J."/>
            <person name="Levesque L."/>
            <person name="Li R."/>
            <person name="Lin C.F."/>
            <person name="Lin M.F."/>
            <person name="Lindblad-Toh K."/>
            <person name="Llopart A."/>
            <person name="Long M."/>
            <person name="Low L."/>
            <person name="Lozovsky E."/>
            <person name="Lu J."/>
            <person name="Luo M."/>
            <person name="Machado C.A."/>
            <person name="Makalowski W."/>
            <person name="Marzo M."/>
            <person name="Matsuda M."/>
            <person name="Matzkin L."/>
            <person name="McAllister B."/>
            <person name="McBride C.S."/>
            <person name="McKernan B."/>
            <person name="McKernan K."/>
            <person name="Mendez-Lago M."/>
            <person name="Minx P."/>
            <person name="Mollenhauer M.U."/>
            <person name="Montooth K."/>
            <person name="Mount S.M."/>
            <person name="Mu X."/>
            <person name="Myers E."/>
            <person name="Negre B."/>
            <person name="Newfeld S."/>
            <person name="Nielsen R."/>
            <person name="Noor M.A."/>
            <person name="O'Grady P."/>
            <person name="Pachter L."/>
            <person name="Papaceit M."/>
            <person name="Parisi M.J."/>
            <person name="Parisi M."/>
            <person name="Parts L."/>
            <person name="Pedersen J.S."/>
            <person name="Pesole G."/>
            <person name="Phillippy A.M."/>
            <person name="Ponting C.P."/>
            <person name="Pop M."/>
            <person name="Porcelli D."/>
            <person name="Powell J.R."/>
            <person name="Prohaska S."/>
            <person name="Pruitt K."/>
            <person name="Puig M."/>
            <person name="Quesneville H."/>
            <person name="Ram K.R."/>
            <person name="Rand D."/>
            <person name="Rasmussen M.D."/>
            <person name="Reed L.K."/>
            <person name="Reenan R."/>
            <person name="Reily A."/>
            <person name="Remington K.A."/>
            <person name="Rieger T.T."/>
            <person name="Ritchie M.G."/>
            <person name="Robin C."/>
            <person name="Rogers Y.H."/>
            <person name="Rohde C."/>
            <person name="Rozas J."/>
            <person name="Rubenfield M.J."/>
            <person name="Ruiz A."/>
            <person name="Russo S."/>
            <person name="Salzberg S.L."/>
            <person name="Sanchez-Gracia A."/>
            <person name="Saranga D.J."/>
            <person name="Sato H."/>
            <person name="Schaeffer S.W."/>
            <person name="Schatz M.C."/>
            <person name="Schlenke T."/>
            <person name="Schwartz R."/>
            <person name="Segarra C."/>
            <person name="Singh R.S."/>
            <person name="Sirot L."/>
            <person name="Sirota M."/>
            <person name="Sisneros N.B."/>
            <person name="Smith C.D."/>
            <person name="Smith T.F."/>
            <person name="Spieth J."/>
            <person name="Stage D.E."/>
            <person name="Stark A."/>
            <person name="Stephan W."/>
            <person name="Strausberg R.L."/>
            <person name="Strempel S."/>
            <person name="Sturgill D."/>
            <person name="Sutton G."/>
            <person name="Sutton G.G."/>
            <person name="Tao W."/>
            <person name="Teichmann S."/>
            <person name="Tobari Y.N."/>
            <person name="Tomimura Y."/>
            <person name="Tsolas J.M."/>
            <person name="Valente V.L."/>
            <person name="Venter E."/>
            <person name="Venter J.C."/>
            <person name="Vicario S."/>
            <person name="Vieira F.G."/>
            <person name="Vilella A.J."/>
            <person name="Villasante A."/>
            <person name="Walenz B."/>
            <person name="Wang J."/>
            <person name="Wasserman M."/>
            <person name="Watts T."/>
            <person name="Wilson D."/>
            <person name="Wilson R.K."/>
            <person name="Wing R.A."/>
            <person name="Wolfner M.F."/>
            <person name="Wong A."/>
            <person name="Wong G.K."/>
            <person name="Wu C.I."/>
            <person name="Wu G."/>
            <person name="Yamamoto D."/>
            <person name="Yang H.P."/>
            <person name="Yang S.P."/>
            <person name="Yorke J.A."/>
            <person name="Yoshida K."/>
            <person name="Zdobnov E."/>
            <person name="Zhang P."/>
            <person name="Zhang Y."/>
            <person name="Zimin A.V."/>
            <person name="Baldwin J."/>
            <person name="Abdouelleil A."/>
            <person name="Abdulkadir J."/>
            <person name="Abebe A."/>
            <person name="Abera B."/>
            <person name="Abreu J."/>
            <person name="Acer S.C."/>
            <person name="Aftuck L."/>
            <person name="Alexander A."/>
            <person name="An P."/>
            <person name="Anderson E."/>
            <person name="Anderson S."/>
            <person name="Arachi H."/>
            <person name="Azer M."/>
            <person name="Bachantsang P."/>
            <person name="Barry A."/>
            <person name="Bayul T."/>
            <person name="Berlin A."/>
            <person name="Bessette D."/>
            <person name="Bloom T."/>
            <person name="Blye J."/>
            <person name="Boguslavskiy L."/>
            <person name="Bonnet C."/>
            <person name="Boukhgalter B."/>
            <person name="Bourzgui I."/>
            <person name="Brown A."/>
            <person name="Cahill P."/>
            <person name="Channer S."/>
            <person name="Cheshatsang Y."/>
            <person name="Chuda L."/>
            <person name="Citroen M."/>
            <person name="Collymore A."/>
            <person name="Cooke P."/>
            <person name="Costello M."/>
            <person name="D'Aco K."/>
            <person name="Daza R."/>
            <person name="De Haan G."/>
            <person name="DeGray S."/>
            <person name="DeMaso C."/>
            <person name="Dhargay N."/>
            <person name="Dooley K."/>
            <person name="Dooley E."/>
            <person name="Doricent M."/>
            <person name="Dorje P."/>
            <person name="Dorjee K."/>
            <person name="Dupes A."/>
            <person name="Elong R."/>
            <person name="Falk J."/>
            <person name="Farina A."/>
            <person name="Faro S."/>
            <person name="Ferguson D."/>
            <person name="Fisher S."/>
            <person name="Foley C.D."/>
            <person name="Franke A."/>
            <person name="Friedrich D."/>
            <person name="Gadbois L."/>
            <person name="Gearin G."/>
            <person name="Gearin C.R."/>
            <person name="Giannoukos G."/>
            <person name="Goode T."/>
            <person name="Graham J."/>
            <person name="Grandbois E."/>
            <person name="Grewal S."/>
            <person name="Gyaltsen K."/>
            <person name="Hafez N."/>
            <person name="Hagos B."/>
            <person name="Hall J."/>
            <person name="Henson C."/>
            <person name="Hollinger A."/>
            <person name="Honan T."/>
            <person name="Huard M.D."/>
            <person name="Hughes L."/>
            <person name="Hurhula B."/>
            <person name="Husby M.E."/>
            <person name="Kamat A."/>
            <person name="Kanga B."/>
            <person name="Kashin S."/>
            <person name="Khazanovich D."/>
            <person name="Kisner P."/>
            <person name="Lance K."/>
            <person name="Lara M."/>
            <person name="Lee W."/>
            <person name="Lennon N."/>
            <person name="Letendre F."/>
            <person name="LeVine R."/>
            <person name="Lipovsky A."/>
            <person name="Liu X."/>
            <person name="Liu J."/>
            <person name="Liu S."/>
            <person name="Lokyitsang T."/>
            <person name="Lokyitsang Y."/>
            <person name="Lubonja R."/>
            <person name="Lui A."/>
            <person name="MacDonald P."/>
            <person name="Magnisalis V."/>
            <person name="Maru K."/>
            <person name="Matthews C."/>
            <person name="McCusker W."/>
            <person name="McDonough S."/>
            <person name="Mehta T."/>
            <person name="Meldrim J."/>
            <person name="Meneus L."/>
            <person name="Mihai O."/>
            <person name="Mihalev A."/>
            <person name="Mihova T."/>
            <person name="Mittelman R."/>
            <person name="Mlenga V."/>
            <person name="Montmayeur A."/>
            <person name="Mulrain L."/>
            <person name="Navidi A."/>
            <person name="Naylor J."/>
            <person name="Negash T."/>
            <person name="Nguyen T."/>
            <person name="Nguyen N."/>
            <person name="Nicol R."/>
            <person name="Norbu C."/>
            <person name="Norbu N."/>
            <person name="Novod N."/>
            <person name="O'Neill B."/>
            <person name="Osman S."/>
            <person name="Markiewicz E."/>
            <person name="Oyono O.L."/>
            <person name="Patti C."/>
            <person name="Phunkhang P."/>
            <person name="Pierre F."/>
            <person name="Priest M."/>
            <person name="Raghuraman S."/>
            <person name="Rege F."/>
            <person name="Reyes R."/>
            <person name="Rise C."/>
            <person name="Rogov P."/>
            <person name="Ross K."/>
            <person name="Ryan E."/>
            <person name="Settipalli S."/>
            <person name="Shea T."/>
            <person name="Sherpa N."/>
            <person name="Shi L."/>
            <person name="Shih D."/>
            <person name="Sparrow T."/>
            <person name="Spaulding J."/>
            <person name="Stalker J."/>
            <person name="Stange-Thomann N."/>
            <person name="Stavropoulos S."/>
            <person name="Stone C."/>
            <person name="Strader C."/>
            <person name="Tesfaye S."/>
            <person name="Thomson T."/>
            <person name="Thoulutsang Y."/>
            <person name="Thoulutsang D."/>
            <person name="Topham K."/>
            <person name="Topping I."/>
            <person name="Tsamla T."/>
            <person name="Vassiliev H."/>
            <person name="Vo A."/>
            <person name="Wangchuk T."/>
            <person name="Wangdi T."/>
            <person name="Weiand M."/>
            <person name="Wilkinson J."/>
            <person name="Wilson A."/>
            <person name="Yadav S."/>
            <person name="Young G."/>
            <person name="Yu Q."/>
            <person name="Zembek L."/>
            <person name="Zhong D."/>
            <person name="Zimmer A."/>
            <person name="Zwirko Z."/>
            <person name="Jaffe D.B."/>
            <person name="Alvarez P."/>
            <person name="Brockman W."/>
            <person name="Butler J."/>
            <person name="Chin C."/>
            <person name="Gnerre S."/>
            <person name="Grabherr M."/>
            <person name="Kleber M."/>
            <person name="Mauceli E."/>
            <person name="MacCallum I."/>
        </authorList>
    </citation>
    <scope>NUCLEOTIDE SEQUENCE [LARGE SCALE GENOMIC DNA]</scope>
    <source>
        <strain evidence="2">Rob3c / Tucson 14021-0248.25</strain>
    </source>
</reference>
<gene>
    <name evidence="1" type="primary">Dsec\GM19297</name>
    <name evidence="1" type="ORF">Dsec_GM19297</name>
</gene>